<reference evidence="3" key="1">
    <citation type="submission" date="2020-06" db="EMBL/GenBank/DDBJ databases">
        <title>WGS assembly of Ceratodon purpureus strain R40.</title>
        <authorList>
            <person name="Carey S.B."/>
            <person name="Jenkins J."/>
            <person name="Shu S."/>
            <person name="Lovell J.T."/>
            <person name="Sreedasyam A."/>
            <person name="Maumus F."/>
            <person name="Tiley G.P."/>
            <person name="Fernandez-Pozo N."/>
            <person name="Barry K."/>
            <person name="Chen C."/>
            <person name="Wang M."/>
            <person name="Lipzen A."/>
            <person name="Daum C."/>
            <person name="Saski C.A."/>
            <person name="Payton A.C."/>
            <person name="Mcbreen J.C."/>
            <person name="Conrad R.E."/>
            <person name="Kollar L.M."/>
            <person name="Olsson S."/>
            <person name="Huttunen S."/>
            <person name="Landis J.B."/>
            <person name="Wickett N.J."/>
            <person name="Johnson M.G."/>
            <person name="Rensing S.A."/>
            <person name="Grimwood J."/>
            <person name="Schmutz J."/>
            <person name="Mcdaniel S.F."/>
        </authorList>
    </citation>
    <scope>NUCLEOTIDE SEQUENCE</scope>
    <source>
        <strain evidence="3">R40</strain>
    </source>
</reference>
<evidence type="ECO:0000256" key="1">
    <source>
        <dbReference type="SAM" id="MobiDB-lite"/>
    </source>
</evidence>
<keyword evidence="2" id="KW-0732">Signal</keyword>
<organism evidence="3 4">
    <name type="scientific">Ceratodon purpureus</name>
    <name type="common">Fire moss</name>
    <name type="synonym">Dicranum purpureum</name>
    <dbReference type="NCBI Taxonomy" id="3225"/>
    <lineage>
        <taxon>Eukaryota</taxon>
        <taxon>Viridiplantae</taxon>
        <taxon>Streptophyta</taxon>
        <taxon>Embryophyta</taxon>
        <taxon>Bryophyta</taxon>
        <taxon>Bryophytina</taxon>
        <taxon>Bryopsida</taxon>
        <taxon>Dicranidae</taxon>
        <taxon>Pseudoditrichales</taxon>
        <taxon>Ditrichaceae</taxon>
        <taxon>Ceratodon</taxon>
    </lineage>
</organism>
<feature type="region of interest" description="Disordered" evidence="1">
    <location>
        <begin position="73"/>
        <end position="119"/>
    </location>
</feature>
<name>A0A8T0G8W7_CERPU</name>
<sequence length="119" mass="12950">TCIASPVQSFLHLLHLLCFTNRQLHCTPLHAADHETLNHPGRSTAAPNSPPQPALVRYRFHLRFPPTSIARHLQTLPSPPRSALSVPNLLPTSTWRPSYSTASTTAGRAQLGDGRGSTT</sequence>
<gene>
    <name evidence="3" type="ORF">KC19_12G092800</name>
</gene>
<accession>A0A8T0G8W7</accession>
<proteinExistence type="predicted"/>
<dbReference type="EMBL" id="CM026433">
    <property type="protein sequence ID" value="KAG0554449.1"/>
    <property type="molecule type" value="Genomic_DNA"/>
</dbReference>
<evidence type="ECO:0000313" key="4">
    <source>
        <dbReference type="Proteomes" id="UP000822688"/>
    </source>
</evidence>
<evidence type="ECO:0000313" key="3">
    <source>
        <dbReference type="EMBL" id="KAG0554449.1"/>
    </source>
</evidence>
<feature type="non-terminal residue" evidence="3">
    <location>
        <position position="1"/>
    </location>
</feature>
<evidence type="ECO:0000256" key="2">
    <source>
        <dbReference type="SAM" id="SignalP"/>
    </source>
</evidence>
<dbReference type="AlphaFoldDB" id="A0A8T0G8W7"/>
<feature type="signal peptide" evidence="2">
    <location>
        <begin position="1"/>
        <end position="26"/>
    </location>
</feature>
<comment type="caution">
    <text evidence="3">The sequence shown here is derived from an EMBL/GenBank/DDBJ whole genome shotgun (WGS) entry which is preliminary data.</text>
</comment>
<dbReference type="Proteomes" id="UP000822688">
    <property type="component" value="Chromosome 12"/>
</dbReference>
<feature type="chain" id="PRO_5035930199" evidence="2">
    <location>
        <begin position="27"/>
        <end position="119"/>
    </location>
</feature>
<feature type="compositionally biased region" description="Polar residues" evidence="1">
    <location>
        <begin position="90"/>
        <end position="107"/>
    </location>
</feature>
<keyword evidence="4" id="KW-1185">Reference proteome</keyword>
<protein>
    <submittedName>
        <fullName evidence="3">Uncharacterized protein</fullName>
    </submittedName>
</protein>